<evidence type="ECO:0000313" key="1">
    <source>
        <dbReference type="EMBL" id="MBB4277844.1"/>
    </source>
</evidence>
<gene>
    <name evidence="1" type="ORF">GGE12_005653</name>
</gene>
<dbReference type="RefSeq" id="WP_183928607.1">
    <property type="nucleotide sequence ID" value="NZ_JACIGM010000015.1"/>
</dbReference>
<dbReference type="EMBL" id="JACIGM010000015">
    <property type="protein sequence ID" value="MBB4277844.1"/>
    <property type="molecule type" value="Genomic_DNA"/>
</dbReference>
<sequence length="86" mass="9386">MSLFQTHLFTDDQNELVTSAVGRWSERNHVDVKSEHGHATLLHAIALVSSGMKSPETVVGFRKLKNALEKVGIANAIALSVLMLFA</sequence>
<accession>A0A7W6RSJ3</accession>
<evidence type="ECO:0000313" key="2">
    <source>
        <dbReference type="Proteomes" id="UP000533641"/>
    </source>
</evidence>
<comment type="caution">
    <text evidence="1">The sequence shown here is derived from an EMBL/GenBank/DDBJ whole genome shotgun (WGS) entry which is preliminary data.</text>
</comment>
<protein>
    <submittedName>
        <fullName evidence="1">Uncharacterized protein</fullName>
    </submittedName>
</protein>
<dbReference type="AlphaFoldDB" id="A0A7W6RSJ3"/>
<reference evidence="1 2" key="1">
    <citation type="submission" date="2020-08" db="EMBL/GenBank/DDBJ databases">
        <title>Genomic Encyclopedia of Type Strains, Phase IV (KMG-V): Genome sequencing to study the core and pangenomes of soil and plant-associated prokaryotes.</title>
        <authorList>
            <person name="Whitman W."/>
        </authorList>
    </citation>
    <scope>NUCLEOTIDE SEQUENCE [LARGE SCALE GENOMIC DNA]</scope>
    <source>
        <strain evidence="1 2">SEMIA 402</strain>
    </source>
</reference>
<name>A0A7W6RSJ3_9HYPH</name>
<dbReference type="Proteomes" id="UP000533641">
    <property type="component" value="Unassembled WGS sequence"/>
</dbReference>
<organism evidence="1 2">
    <name type="scientific">Rhizobium mongolense</name>
    <dbReference type="NCBI Taxonomy" id="57676"/>
    <lineage>
        <taxon>Bacteria</taxon>
        <taxon>Pseudomonadati</taxon>
        <taxon>Pseudomonadota</taxon>
        <taxon>Alphaproteobacteria</taxon>
        <taxon>Hyphomicrobiales</taxon>
        <taxon>Rhizobiaceae</taxon>
        <taxon>Rhizobium/Agrobacterium group</taxon>
        <taxon>Rhizobium</taxon>
    </lineage>
</organism>
<proteinExistence type="predicted"/>